<keyword evidence="1" id="KW-0645">Protease</keyword>
<evidence type="ECO:0000259" key="6">
    <source>
        <dbReference type="Pfam" id="PF14464"/>
    </source>
</evidence>
<dbReference type="GO" id="GO:0008237">
    <property type="term" value="F:metallopeptidase activity"/>
    <property type="evidence" value="ECO:0007669"/>
    <property type="project" value="UniProtKB-KW"/>
</dbReference>
<dbReference type="Gene3D" id="3.40.140.10">
    <property type="entry name" value="Cytidine Deaminase, domain 2"/>
    <property type="match status" value="1"/>
</dbReference>
<evidence type="ECO:0000256" key="1">
    <source>
        <dbReference type="ARBA" id="ARBA00022670"/>
    </source>
</evidence>
<keyword evidence="5" id="KW-0482">Metalloprotease</keyword>
<dbReference type="GO" id="GO:0006508">
    <property type="term" value="P:proteolysis"/>
    <property type="evidence" value="ECO:0007669"/>
    <property type="project" value="UniProtKB-KW"/>
</dbReference>
<evidence type="ECO:0000256" key="2">
    <source>
        <dbReference type="ARBA" id="ARBA00022723"/>
    </source>
</evidence>
<evidence type="ECO:0000313" key="7">
    <source>
        <dbReference type="EMBL" id="SQD92255.1"/>
    </source>
</evidence>
<protein>
    <recommendedName>
        <fullName evidence="6">JAB domain-containing protein</fullName>
    </recommendedName>
</protein>
<evidence type="ECO:0000256" key="5">
    <source>
        <dbReference type="ARBA" id="ARBA00023049"/>
    </source>
</evidence>
<dbReference type="Proteomes" id="UP000249818">
    <property type="component" value="Chromosome BARAN1"/>
</dbReference>
<keyword evidence="4" id="KW-0862">Zinc</keyword>
<proteinExistence type="predicted"/>
<accession>A0A2X3MJF3</accession>
<keyword evidence="3" id="KW-0378">Hydrolase</keyword>
<gene>
    <name evidence="7" type="ORF">BARAN1_0230</name>
</gene>
<name>A0A2X3MJF3_9BACT</name>
<evidence type="ECO:0000313" key="8">
    <source>
        <dbReference type="Proteomes" id="UP000249818"/>
    </source>
</evidence>
<dbReference type="AlphaFoldDB" id="A0A2X3MJF3"/>
<reference evidence="8" key="1">
    <citation type="submission" date="2018-05" db="EMBL/GenBank/DDBJ databases">
        <authorList>
            <person name="Hao L."/>
        </authorList>
    </citation>
    <scope>NUCLEOTIDE SEQUENCE [LARGE SCALE GENOMIC DNA]</scope>
</reference>
<dbReference type="EMBL" id="LS483254">
    <property type="protein sequence ID" value="SQD92255.1"/>
    <property type="molecule type" value="Genomic_DNA"/>
</dbReference>
<keyword evidence="8" id="KW-1185">Reference proteome</keyword>
<dbReference type="InterPro" id="IPR028090">
    <property type="entry name" value="JAB_dom_prok"/>
</dbReference>
<feature type="domain" description="JAB" evidence="6">
    <location>
        <begin position="24"/>
        <end position="127"/>
    </location>
</feature>
<dbReference type="KEGG" id="bana:BARAN1_0230"/>
<keyword evidence="2" id="KW-0479">Metal-binding</keyword>
<evidence type="ECO:0000256" key="4">
    <source>
        <dbReference type="ARBA" id="ARBA00022833"/>
    </source>
</evidence>
<dbReference type="Pfam" id="PF14464">
    <property type="entry name" value="Prok-JAB"/>
    <property type="match status" value="1"/>
</dbReference>
<organism evidence="7 8">
    <name type="scientific">Candidatus Bipolaricaulis anaerobius</name>
    <dbReference type="NCBI Taxonomy" id="2026885"/>
    <lineage>
        <taxon>Bacteria</taxon>
        <taxon>Candidatus Bipolaricaulota</taxon>
        <taxon>Candidatus Bipolaricaulia</taxon>
        <taxon>Candidatus Bipolaricaulales</taxon>
        <taxon>Candidatus Bipolaricaulaceae</taxon>
        <taxon>Candidatus Bipolaricaulis</taxon>
    </lineage>
</organism>
<sequence>MDLENSVRNCCYVVVKARPVLNWAVDACRPGKGREQMGFMFVRPLGETGRFACCEFIPVPDNRLLRQARDAITSDPLCLIWACRHAKETGTVLFMVHTHVAVTAAFSELDDKTERRVARCVMELTGVERFGAVVLSLKEHRARLWQSCGDDLVQTAVTLEA</sequence>
<evidence type="ECO:0000256" key="3">
    <source>
        <dbReference type="ARBA" id="ARBA00022801"/>
    </source>
</evidence>
<dbReference type="GO" id="GO:0046872">
    <property type="term" value="F:metal ion binding"/>
    <property type="evidence" value="ECO:0007669"/>
    <property type="project" value="UniProtKB-KW"/>
</dbReference>